<keyword evidence="2" id="KW-0966">Cell projection</keyword>
<protein>
    <submittedName>
        <fullName evidence="2">Flagellin</fullName>
    </submittedName>
</protein>
<sequence length="153" mass="16842">MREVIETYILVIATVVAVSSVSLAMLPTVNDLAHSYVSLSNNLNDKVKTDFEIIFSSANDTQVTIWAKNTGDVPLSLDVINMSDIFITSNTDNYHYSVSSQDVQTSIVNGDGDSYWDKGETLMVTINATLPQNEYSVVMILYNGVKASDVFSR</sequence>
<feature type="transmembrane region" description="Helical" evidence="1">
    <location>
        <begin position="7"/>
        <end position="26"/>
    </location>
</feature>
<evidence type="ECO:0000256" key="1">
    <source>
        <dbReference type="SAM" id="Phobius"/>
    </source>
</evidence>
<dbReference type="RefSeq" id="WP_193806980.1">
    <property type="nucleotide sequence ID" value="NZ_CP087714.1"/>
</dbReference>
<proteinExistence type="predicted"/>
<keyword evidence="1" id="KW-0812">Transmembrane</keyword>
<dbReference type="EMBL" id="CP087714">
    <property type="protein sequence ID" value="XAT63736.1"/>
    <property type="molecule type" value="Genomic_DNA"/>
</dbReference>
<dbReference type="Proteomes" id="UP001492541">
    <property type="component" value="Chromosome"/>
</dbReference>
<dbReference type="InterPro" id="IPR002774">
    <property type="entry name" value="Flagellin_arc-type"/>
</dbReference>
<dbReference type="GeneID" id="90450200"/>
<dbReference type="Pfam" id="PF01917">
    <property type="entry name" value="Flagellin_arch-type"/>
    <property type="match status" value="1"/>
</dbReference>
<keyword evidence="1" id="KW-1133">Transmembrane helix</keyword>
<keyword evidence="2" id="KW-0282">Flagellum</keyword>
<gene>
    <name evidence="2" type="ORF">LPQ35_10845</name>
</gene>
<keyword evidence="3" id="KW-1185">Reference proteome</keyword>
<keyword evidence="1" id="KW-0472">Membrane</keyword>
<name>A0ABZ3H2E5_GEOAI</name>
<organism evidence="2 3">
    <name type="scientific">Geoglobus acetivorans</name>
    <dbReference type="NCBI Taxonomy" id="565033"/>
    <lineage>
        <taxon>Archaea</taxon>
        <taxon>Methanobacteriati</taxon>
        <taxon>Methanobacteriota</taxon>
        <taxon>Archaeoglobi</taxon>
        <taxon>Archaeoglobales</taxon>
        <taxon>Archaeoglobaceae</taxon>
        <taxon>Geoglobus</taxon>
    </lineage>
</organism>
<accession>A0ABZ3H2E5</accession>
<evidence type="ECO:0000313" key="2">
    <source>
        <dbReference type="EMBL" id="XAT63736.1"/>
    </source>
</evidence>
<reference evidence="2 3" key="1">
    <citation type="submission" date="2021-11" db="EMBL/GenBank/DDBJ databases">
        <title>Whole genome of Geoglobus acetivorans.</title>
        <authorList>
            <person name="Liu D."/>
        </authorList>
    </citation>
    <scope>NUCLEOTIDE SEQUENCE [LARGE SCALE GENOMIC DNA]</scope>
    <source>
        <strain evidence="2 3">SBH6</strain>
    </source>
</reference>
<keyword evidence="2" id="KW-0969">Cilium</keyword>
<evidence type="ECO:0000313" key="3">
    <source>
        <dbReference type="Proteomes" id="UP001492541"/>
    </source>
</evidence>